<proteinExistence type="predicted"/>
<dbReference type="Pfam" id="PF13966">
    <property type="entry name" value="zf-RVT"/>
    <property type="match status" value="1"/>
</dbReference>
<dbReference type="AlphaFoldDB" id="A0A6A2YZC8"/>
<evidence type="ECO:0000313" key="2">
    <source>
        <dbReference type="EMBL" id="KAE8684816.1"/>
    </source>
</evidence>
<sequence>MEKQFCSGKIVGASKSRCIMFFPVYTDCGEGDTRKNLVIKEAFIPNQSDKIIWFHDSSGLFSVKELSDLLLNVDAHESVFNFDKIWKLKVPPKVRSFLWLLKLGRIPIKEFQSIKSILQKDSDKDCPWCSSNVEDANHFMVNCVSALNFWSALCNRWSIQWCAIALRLTRYLPSASNVGWTGKSRSAWLITEDWWNDSVQCLLRWAPASLASDWCPPPSEIVKFNVEGVRPTRFQAEGKYLVNRRAIAPLNGPPVT</sequence>
<dbReference type="EMBL" id="VEPZ02001236">
    <property type="protein sequence ID" value="KAE8684816.1"/>
    <property type="molecule type" value="Genomic_DNA"/>
</dbReference>
<name>A0A6A2YZC8_HIBSY</name>
<reference evidence="2" key="1">
    <citation type="submission" date="2019-09" db="EMBL/GenBank/DDBJ databases">
        <title>Draft genome information of white flower Hibiscus syriacus.</title>
        <authorList>
            <person name="Kim Y.-M."/>
        </authorList>
    </citation>
    <scope>NUCLEOTIDE SEQUENCE [LARGE SCALE GENOMIC DNA]</scope>
    <source>
        <strain evidence="2">YM2019G1</strain>
    </source>
</reference>
<gene>
    <name evidence="2" type="ORF">F3Y22_tig00111105pilonHSYRG00502</name>
</gene>
<protein>
    <recommendedName>
        <fullName evidence="1">Reverse transcriptase zinc-binding domain-containing protein</fullName>
    </recommendedName>
</protein>
<feature type="domain" description="Reverse transcriptase zinc-binding" evidence="1">
    <location>
        <begin position="61"/>
        <end position="150"/>
    </location>
</feature>
<evidence type="ECO:0000313" key="3">
    <source>
        <dbReference type="Proteomes" id="UP000436088"/>
    </source>
</evidence>
<accession>A0A6A2YZC8</accession>
<keyword evidence="3" id="KW-1185">Reference proteome</keyword>
<evidence type="ECO:0000259" key="1">
    <source>
        <dbReference type="Pfam" id="PF13966"/>
    </source>
</evidence>
<dbReference type="Proteomes" id="UP000436088">
    <property type="component" value="Unassembled WGS sequence"/>
</dbReference>
<dbReference type="InterPro" id="IPR026960">
    <property type="entry name" value="RVT-Znf"/>
</dbReference>
<comment type="caution">
    <text evidence="2">The sequence shown here is derived from an EMBL/GenBank/DDBJ whole genome shotgun (WGS) entry which is preliminary data.</text>
</comment>
<organism evidence="2 3">
    <name type="scientific">Hibiscus syriacus</name>
    <name type="common">Rose of Sharon</name>
    <dbReference type="NCBI Taxonomy" id="106335"/>
    <lineage>
        <taxon>Eukaryota</taxon>
        <taxon>Viridiplantae</taxon>
        <taxon>Streptophyta</taxon>
        <taxon>Embryophyta</taxon>
        <taxon>Tracheophyta</taxon>
        <taxon>Spermatophyta</taxon>
        <taxon>Magnoliopsida</taxon>
        <taxon>eudicotyledons</taxon>
        <taxon>Gunneridae</taxon>
        <taxon>Pentapetalae</taxon>
        <taxon>rosids</taxon>
        <taxon>malvids</taxon>
        <taxon>Malvales</taxon>
        <taxon>Malvaceae</taxon>
        <taxon>Malvoideae</taxon>
        <taxon>Hibiscus</taxon>
    </lineage>
</organism>